<dbReference type="Proteomes" id="UP001153069">
    <property type="component" value="Unassembled WGS sequence"/>
</dbReference>
<feature type="region of interest" description="Disordered" evidence="1">
    <location>
        <begin position="52"/>
        <end position="223"/>
    </location>
</feature>
<feature type="region of interest" description="Disordered" evidence="1">
    <location>
        <begin position="287"/>
        <end position="321"/>
    </location>
</feature>
<name>A0A9N8DR11_9STRA</name>
<evidence type="ECO:0000313" key="2">
    <source>
        <dbReference type="EMBL" id="CAB9505141.1"/>
    </source>
</evidence>
<feature type="compositionally biased region" description="Basic and acidic residues" evidence="1">
    <location>
        <begin position="441"/>
        <end position="452"/>
    </location>
</feature>
<accession>A0A9N8DR11</accession>
<feature type="region of interest" description="Disordered" evidence="1">
    <location>
        <begin position="565"/>
        <end position="589"/>
    </location>
</feature>
<protein>
    <submittedName>
        <fullName evidence="2">Uncharacterized protein</fullName>
    </submittedName>
</protein>
<feature type="compositionally biased region" description="Low complexity" evidence="1">
    <location>
        <begin position="298"/>
        <end position="314"/>
    </location>
</feature>
<keyword evidence="3" id="KW-1185">Reference proteome</keyword>
<organism evidence="2 3">
    <name type="scientific">Seminavis robusta</name>
    <dbReference type="NCBI Taxonomy" id="568900"/>
    <lineage>
        <taxon>Eukaryota</taxon>
        <taxon>Sar</taxon>
        <taxon>Stramenopiles</taxon>
        <taxon>Ochrophyta</taxon>
        <taxon>Bacillariophyta</taxon>
        <taxon>Bacillariophyceae</taxon>
        <taxon>Bacillariophycidae</taxon>
        <taxon>Naviculales</taxon>
        <taxon>Naviculaceae</taxon>
        <taxon>Seminavis</taxon>
    </lineage>
</organism>
<feature type="compositionally biased region" description="Basic and acidic residues" evidence="1">
    <location>
        <begin position="119"/>
        <end position="130"/>
    </location>
</feature>
<feature type="region of interest" description="Disordered" evidence="1">
    <location>
        <begin position="653"/>
        <end position="677"/>
    </location>
</feature>
<feature type="compositionally biased region" description="Polar residues" evidence="1">
    <location>
        <begin position="492"/>
        <end position="514"/>
    </location>
</feature>
<comment type="caution">
    <text evidence="2">The sequence shown here is derived from an EMBL/GenBank/DDBJ whole genome shotgun (WGS) entry which is preliminary data.</text>
</comment>
<feature type="region of interest" description="Disordered" evidence="1">
    <location>
        <begin position="487"/>
        <end position="525"/>
    </location>
</feature>
<feature type="compositionally biased region" description="Polar residues" evidence="1">
    <location>
        <begin position="157"/>
        <end position="167"/>
    </location>
</feature>
<evidence type="ECO:0000313" key="3">
    <source>
        <dbReference type="Proteomes" id="UP001153069"/>
    </source>
</evidence>
<proteinExistence type="predicted"/>
<reference evidence="2" key="1">
    <citation type="submission" date="2020-06" db="EMBL/GenBank/DDBJ databases">
        <authorList>
            <consortium name="Plant Systems Biology data submission"/>
        </authorList>
    </citation>
    <scope>NUCLEOTIDE SEQUENCE</scope>
    <source>
        <strain evidence="2">D6</strain>
    </source>
</reference>
<feature type="region of interest" description="Disordered" evidence="1">
    <location>
        <begin position="422"/>
        <end position="468"/>
    </location>
</feature>
<gene>
    <name evidence="2" type="ORF">SEMRO_220_G090660.1</name>
</gene>
<feature type="compositionally biased region" description="Polar residues" evidence="1">
    <location>
        <begin position="189"/>
        <end position="199"/>
    </location>
</feature>
<feature type="compositionally biased region" description="Polar residues" evidence="1">
    <location>
        <begin position="429"/>
        <end position="440"/>
    </location>
</feature>
<feature type="compositionally biased region" description="Low complexity" evidence="1">
    <location>
        <begin position="68"/>
        <end position="91"/>
    </location>
</feature>
<sequence>MTASSVVVVEPKSGVTASDVITREEELKDNNGDTTKGAEGLASAVEAIIDSTITTSSVPEPSKPPLAPVSEPCSPSTSPTPSSPMTTVEESMIPELPMGQHDNQKGTKAADPQHTLIQDSDHQNTTKDVEMAPAIEPERTVPTTAHPGQTDVKTKPEQSTQSQSPANPSAAHKNQVQHEPIHPSEEPEQTSAAISNTQEAQHELFHPSMDPEEEEPTSTIQDQQAAEAIVANIVESLEFNVLPIQREIVQLVEPTTTKSTAHHVQQATVPPVVSDQVLETLDTNPQAMQTEQQPEPATVSVPPTSSSSSSSSSSKDTPVGTNQTIVMEQGGESSTAATSSAVVPPMTEIHSLTSYIKRSLSGIFSDIAEATAHQDPSSDVQEQQHEYTIAIRDNDSAATSTDAVAPPVRKRSRVDLAEAYEATYPPSAPETNDTLVTSQQHHNDPVHDDSRHNGHQQHPSTPTRLSRRRSFSYQCLNKLFQIEDDAQPSAGAANTNSTAEYPTTTTPNPLTSAGSVLEQPPPIMTPELTTNCGQSDTPFKMPQPPLEESESMSSFIQVLSAVDLDSMGNNEDDDDKMQSSAPNDRQQPEDTFGWYVSDDPEATEQHMVKEPPVTFLPPADSFEEGPDLMDMDYNPTPSAVVELVGVKEPHVPEAAATPPSDGDPLAPSVVEQEETDSAAAISNKTQAKVEAHAVVQNGASTIADAAANNAAAAMVDDLLPQHQQQERTSDEMEVAEAELEYAIAADTVDNVLGDFFG</sequence>
<evidence type="ECO:0000256" key="1">
    <source>
        <dbReference type="SAM" id="MobiDB-lite"/>
    </source>
</evidence>
<dbReference type="EMBL" id="CAICTM010000219">
    <property type="protein sequence ID" value="CAB9505141.1"/>
    <property type="molecule type" value="Genomic_DNA"/>
</dbReference>
<dbReference type="AlphaFoldDB" id="A0A9N8DR11"/>